<protein>
    <submittedName>
        <fullName evidence="2">Uncharacterized protein</fullName>
    </submittedName>
</protein>
<feature type="transmembrane region" description="Helical" evidence="1">
    <location>
        <begin position="69"/>
        <end position="90"/>
    </location>
</feature>
<dbReference type="EMBL" id="BARS01010471">
    <property type="protein sequence ID" value="GAF93937.1"/>
    <property type="molecule type" value="Genomic_DNA"/>
</dbReference>
<name>X0U0J3_9ZZZZ</name>
<reference evidence="2" key="1">
    <citation type="journal article" date="2014" name="Front. Microbiol.">
        <title>High frequency of phylogenetically diverse reductive dehalogenase-homologous genes in deep subseafloor sedimentary metagenomes.</title>
        <authorList>
            <person name="Kawai M."/>
            <person name="Futagami T."/>
            <person name="Toyoda A."/>
            <person name="Takaki Y."/>
            <person name="Nishi S."/>
            <person name="Hori S."/>
            <person name="Arai W."/>
            <person name="Tsubouchi T."/>
            <person name="Morono Y."/>
            <person name="Uchiyama I."/>
            <person name="Ito T."/>
            <person name="Fujiyama A."/>
            <person name="Inagaki F."/>
            <person name="Takami H."/>
        </authorList>
    </citation>
    <scope>NUCLEOTIDE SEQUENCE</scope>
    <source>
        <strain evidence="2">Expedition CK06-06</strain>
    </source>
</reference>
<dbReference type="AlphaFoldDB" id="X0U0J3"/>
<evidence type="ECO:0000313" key="2">
    <source>
        <dbReference type="EMBL" id="GAF93937.1"/>
    </source>
</evidence>
<gene>
    <name evidence="2" type="ORF">S01H1_19398</name>
</gene>
<keyword evidence="1" id="KW-0812">Transmembrane</keyword>
<proteinExistence type="predicted"/>
<keyword evidence="1" id="KW-1133">Transmembrane helix</keyword>
<sequence>MRQEIEKKNEGNTVTLAEITMERGIISRLFTSFSLEPSKIERKGSRVLYTWQQELRPGESLRVAARTNWHIPIIVIIAIIVIIILVRVYLVSDVMLKKKINFVKTKGGEFALKVSVSVKARRFVERINVIDKLPPIVKLYERYGTITPDRVDEKNRRIEWNLESLDEGEERRFSYIVYSKIGVIGKFELPSAKAIYEREGKIKETESNKVFFISEARKVRKVDSGD</sequence>
<keyword evidence="1" id="KW-0472">Membrane</keyword>
<comment type="caution">
    <text evidence="2">The sequence shown here is derived from an EMBL/GenBank/DDBJ whole genome shotgun (WGS) entry which is preliminary data.</text>
</comment>
<organism evidence="2">
    <name type="scientific">marine sediment metagenome</name>
    <dbReference type="NCBI Taxonomy" id="412755"/>
    <lineage>
        <taxon>unclassified sequences</taxon>
        <taxon>metagenomes</taxon>
        <taxon>ecological metagenomes</taxon>
    </lineage>
</organism>
<evidence type="ECO:0000256" key="1">
    <source>
        <dbReference type="SAM" id="Phobius"/>
    </source>
</evidence>
<accession>X0U0J3</accession>